<dbReference type="GeneID" id="8627760"/>
<dbReference type="InParanoid" id="Q54FS8"/>
<accession>Q54FS8</accession>
<dbReference type="RefSeq" id="XP_635689.1">
    <property type="nucleotide sequence ID" value="XM_630597.1"/>
</dbReference>
<dbReference type="SMR" id="Q54FS8"/>
<dbReference type="VEuPathDB" id="AmoebaDB:DDB_G0290609"/>
<dbReference type="HOGENOM" id="CLU_1083498_0_0_1"/>
<proteinExistence type="predicted"/>
<sequence>MNNDLILDNNNNNKKCTLHRNKILELLCLDLFFQDGQHHGHKTNCMDSKATSDILKMVNLFKNDIIPKLKEIVENNKQIINESDNIYNEIKQQYEINKNLVIDEFNKFHKILQIIQLDILKQLETTFDENTLVNTIINSSIKNNDSYGITMESMSNEIDNLKHTHLQYCDENQIYNWLENEEIYQLIKKYQQSSLIVNNKNYIGSLNILKEYNNQSILFNN</sequence>
<dbReference type="InterPro" id="IPR052697">
    <property type="entry name" value="FNIP_repeat"/>
</dbReference>
<dbReference type="Proteomes" id="UP000002195">
    <property type="component" value="Unassembled WGS sequence"/>
</dbReference>
<reference evidence="1 2" key="1">
    <citation type="journal article" date="2005" name="Nature">
        <title>The genome of the social amoeba Dictyostelium discoideum.</title>
        <authorList>
            <consortium name="The Dictyostelium discoideum Sequencing Consortium"/>
            <person name="Eichinger L."/>
            <person name="Pachebat J.A."/>
            <person name="Glockner G."/>
            <person name="Rajandream M.A."/>
            <person name="Sucgang R."/>
            <person name="Berriman M."/>
            <person name="Song J."/>
            <person name="Olsen R."/>
            <person name="Szafranski K."/>
            <person name="Xu Q."/>
            <person name="Tunggal B."/>
            <person name="Kummerfeld S."/>
            <person name="Madera M."/>
            <person name="Konfortov B.A."/>
            <person name="Rivero F."/>
            <person name="Bankier A.T."/>
            <person name="Lehmann R."/>
            <person name="Hamlin N."/>
            <person name="Davies R."/>
            <person name="Gaudet P."/>
            <person name="Fey P."/>
            <person name="Pilcher K."/>
            <person name="Chen G."/>
            <person name="Saunders D."/>
            <person name="Sodergren E."/>
            <person name="Davis P."/>
            <person name="Kerhornou A."/>
            <person name="Nie X."/>
            <person name="Hall N."/>
            <person name="Anjard C."/>
            <person name="Hemphill L."/>
            <person name="Bason N."/>
            <person name="Farbrother P."/>
            <person name="Desany B."/>
            <person name="Just E."/>
            <person name="Morio T."/>
            <person name="Rost R."/>
            <person name="Churcher C."/>
            <person name="Cooper J."/>
            <person name="Haydock S."/>
            <person name="van Driessche N."/>
            <person name="Cronin A."/>
            <person name="Goodhead I."/>
            <person name="Muzny D."/>
            <person name="Mourier T."/>
            <person name="Pain A."/>
            <person name="Lu M."/>
            <person name="Harper D."/>
            <person name="Lindsay R."/>
            <person name="Hauser H."/>
            <person name="James K."/>
            <person name="Quiles M."/>
            <person name="Madan Babu M."/>
            <person name="Saito T."/>
            <person name="Buchrieser C."/>
            <person name="Wardroper A."/>
            <person name="Felder M."/>
            <person name="Thangavelu M."/>
            <person name="Johnson D."/>
            <person name="Knights A."/>
            <person name="Loulseged H."/>
            <person name="Mungall K."/>
            <person name="Oliver K."/>
            <person name="Price C."/>
            <person name="Quail M.A."/>
            <person name="Urushihara H."/>
            <person name="Hernandez J."/>
            <person name="Rabbinowitsch E."/>
            <person name="Steffen D."/>
            <person name="Sanders M."/>
            <person name="Ma J."/>
            <person name="Kohara Y."/>
            <person name="Sharp S."/>
            <person name="Simmonds M."/>
            <person name="Spiegler S."/>
            <person name="Tivey A."/>
            <person name="Sugano S."/>
            <person name="White B."/>
            <person name="Walker D."/>
            <person name="Woodward J."/>
            <person name="Winckler T."/>
            <person name="Tanaka Y."/>
            <person name="Shaulsky G."/>
            <person name="Schleicher M."/>
            <person name="Weinstock G."/>
            <person name="Rosenthal A."/>
            <person name="Cox E.C."/>
            <person name="Chisholm R.L."/>
            <person name="Gibbs R."/>
            <person name="Loomis W.F."/>
            <person name="Platzer M."/>
            <person name="Kay R.R."/>
            <person name="Williams J."/>
            <person name="Dear P.H."/>
            <person name="Noegel A.A."/>
            <person name="Barrell B."/>
            <person name="Kuspa A."/>
        </authorList>
    </citation>
    <scope>NUCLEOTIDE SEQUENCE [LARGE SCALE GENOMIC DNA]</scope>
    <source>
        <strain evidence="1 2">AX4</strain>
    </source>
</reference>
<dbReference type="EMBL" id="AAFI02000164">
    <property type="protein sequence ID" value="EAL62165.1"/>
    <property type="molecule type" value="Genomic_DNA"/>
</dbReference>
<name>Q54FS8_DICDI</name>
<keyword evidence="2" id="KW-1185">Reference proteome</keyword>
<organism evidence="1 2">
    <name type="scientific">Dictyostelium discoideum</name>
    <name type="common">Social amoeba</name>
    <dbReference type="NCBI Taxonomy" id="44689"/>
    <lineage>
        <taxon>Eukaryota</taxon>
        <taxon>Amoebozoa</taxon>
        <taxon>Evosea</taxon>
        <taxon>Eumycetozoa</taxon>
        <taxon>Dictyostelia</taxon>
        <taxon>Dictyosteliales</taxon>
        <taxon>Dictyosteliaceae</taxon>
        <taxon>Dictyostelium</taxon>
    </lineage>
</organism>
<gene>
    <name evidence="1" type="ORF">DDB_G0290609</name>
</gene>
<dbReference type="PANTHER" id="PTHR32031:SF47">
    <property type="entry name" value="B BOX-TYPE DOMAIN-CONTAINING PROTEIN-RELATED"/>
    <property type="match status" value="1"/>
</dbReference>
<dbReference type="PANTHER" id="PTHR32031">
    <property type="entry name" value="FNIP REPEAT-CONTAINING PROTEIN-RELATED-RELATED"/>
    <property type="match status" value="1"/>
</dbReference>
<dbReference type="KEGG" id="ddi:DDB_G0290609"/>
<dbReference type="PaxDb" id="44689-DDB0188992"/>
<protein>
    <submittedName>
        <fullName evidence="1">Uncharacterized protein</fullName>
    </submittedName>
</protein>
<comment type="caution">
    <text evidence="1">The sequence shown here is derived from an EMBL/GenBank/DDBJ whole genome shotgun (WGS) entry which is preliminary data.</text>
</comment>
<evidence type="ECO:0000313" key="1">
    <source>
        <dbReference type="EMBL" id="EAL62165.1"/>
    </source>
</evidence>
<evidence type="ECO:0000313" key="2">
    <source>
        <dbReference type="Proteomes" id="UP000002195"/>
    </source>
</evidence>
<dbReference type="AlphaFoldDB" id="Q54FS8"/>